<keyword evidence="2" id="KW-1185">Reference proteome</keyword>
<accession>A0A8R2H666</accession>
<reference evidence="2" key="1">
    <citation type="submission" date="2010-06" db="EMBL/GenBank/DDBJ databases">
        <authorList>
            <person name="Jiang H."/>
            <person name="Abraham K."/>
            <person name="Ali S."/>
            <person name="Alsbrooks S.L."/>
            <person name="Anim B.N."/>
            <person name="Anosike U.S."/>
            <person name="Attaway T."/>
            <person name="Bandaranaike D.P."/>
            <person name="Battles P.K."/>
            <person name="Bell S.N."/>
            <person name="Bell A.V."/>
            <person name="Beltran B."/>
            <person name="Bickham C."/>
            <person name="Bustamante Y."/>
            <person name="Caleb T."/>
            <person name="Canada A."/>
            <person name="Cardenas V."/>
            <person name="Carter K."/>
            <person name="Chacko J."/>
            <person name="Chandrabose M.N."/>
            <person name="Chavez D."/>
            <person name="Chavez A."/>
            <person name="Chen L."/>
            <person name="Chu H.-S."/>
            <person name="Claassen K.J."/>
            <person name="Cockrell R."/>
            <person name="Collins M."/>
            <person name="Cooper J.A."/>
            <person name="Cree A."/>
            <person name="Curry S.M."/>
            <person name="Da Y."/>
            <person name="Dao M.D."/>
            <person name="Das B."/>
            <person name="Davila M.-L."/>
            <person name="Davy-Carroll L."/>
            <person name="Denson S."/>
            <person name="Dinh H."/>
            <person name="Ebong V.E."/>
            <person name="Edwards J.R."/>
            <person name="Egan A."/>
            <person name="El-Daye J."/>
            <person name="Escobedo L."/>
            <person name="Fernandez S."/>
            <person name="Fernando P.R."/>
            <person name="Flagg N."/>
            <person name="Forbes L.D."/>
            <person name="Fowler R.G."/>
            <person name="Fu Q."/>
            <person name="Gabisi R.A."/>
            <person name="Ganer J."/>
            <person name="Garbino Pronczuk A."/>
            <person name="Garcia R.M."/>
            <person name="Garner T."/>
            <person name="Garrett T.E."/>
            <person name="Gonzalez D.A."/>
            <person name="Hamid H."/>
            <person name="Hawkins E.S."/>
            <person name="Hirani K."/>
            <person name="Hogues M.E."/>
            <person name="Hollins B."/>
            <person name="Hsiao C.-H."/>
            <person name="Jabil R."/>
            <person name="James M.L."/>
            <person name="Jhangiani S.N."/>
            <person name="Johnson B."/>
            <person name="Johnson Q."/>
            <person name="Joshi V."/>
            <person name="Kalu J.B."/>
            <person name="Kam C."/>
            <person name="Kashfia A."/>
            <person name="Keebler J."/>
            <person name="Kisamo H."/>
            <person name="Kovar C.L."/>
            <person name="Lago L.A."/>
            <person name="Lai C.-Y."/>
            <person name="Laidlaw J."/>
            <person name="Lara F."/>
            <person name="Le T.-K."/>
            <person name="Lee S.L."/>
            <person name="Legall F.H."/>
            <person name="Lemon S.J."/>
            <person name="Lewis L.R."/>
            <person name="Li B."/>
            <person name="Liu Y."/>
            <person name="Liu Y.-S."/>
            <person name="Lopez J."/>
            <person name="Lozado R.J."/>
            <person name="Lu J."/>
            <person name="Madu R.C."/>
            <person name="Maheshwari M."/>
            <person name="Maheshwari R."/>
            <person name="Malloy K."/>
            <person name="Martinez E."/>
            <person name="Mathew T."/>
            <person name="Mercado I.C."/>
            <person name="Mercado C."/>
            <person name="Meyer B."/>
            <person name="Montgomery K."/>
            <person name="Morgan M.B."/>
            <person name="Munidasa M."/>
            <person name="Nazareth L.V."/>
            <person name="Nelson J."/>
            <person name="Ng B.M."/>
            <person name="Nguyen N.B."/>
            <person name="Nguyen P.Q."/>
            <person name="Nguyen T."/>
            <person name="Obregon M."/>
            <person name="Okwuonu G.O."/>
            <person name="Onwere C.G."/>
            <person name="Orozco G."/>
            <person name="Parra A."/>
            <person name="Patel S."/>
            <person name="Patil S."/>
            <person name="Perez A."/>
            <person name="Perez Y."/>
            <person name="Pham C."/>
            <person name="Primus E.L."/>
            <person name="Pu L.-L."/>
            <person name="Puazo M."/>
            <person name="Qin X."/>
            <person name="Quiroz J.B."/>
            <person name="Reese J."/>
            <person name="Richards S."/>
            <person name="Rives C.M."/>
            <person name="Robberts R."/>
            <person name="Ruiz S.J."/>
            <person name="Ruiz M.J."/>
            <person name="Santibanez J."/>
            <person name="Schneider B.W."/>
            <person name="Sisson I."/>
            <person name="Smith M."/>
            <person name="Sodergren E."/>
            <person name="Song X.-Z."/>
            <person name="Song B.B."/>
            <person name="Summersgill H."/>
            <person name="Thelus R."/>
            <person name="Thornton R.D."/>
            <person name="Trejos Z.Y."/>
            <person name="Usmani K."/>
            <person name="Vattathil S."/>
            <person name="Villasana D."/>
            <person name="Walker D.L."/>
            <person name="Wang S."/>
            <person name="Wang K."/>
            <person name="White C.S."/>
            <person name="Williams A.C."/>
            <person name="Williamson J."/>
            <person name="Wilson K."/>
            <person name="Woghiren I.O."/>
            <person name="Woodworth J.R."/>
            <person name="Worley K.C."/>
            <person name="Wright R.A."/>
            <person name="Wu W."/>
            <person name="Young L."/>
            <person name="Zhang L."/>
            <person name="Zhang J."/>
            <person name="Zhu Y."/>
            <person name="Muzny D.M."/>
            <person name="Weinstock G."/>
            <person name="Gibbs R.A."/>
        </authorList>
    </citation>
    <scope>NUCLEOTIDE SEQUENCE [LARGE SCALE GENOMIC DNA]</scope>
    <source>
        <strain evidence="2">LSR1</strain>
    </source>
</reference>
<dbReference type="KEGG" id="api:107883966"/>
<dbReference type="AlphaFoldDB" id="A0A8R2H666"/>
<protein>
    <submittedName>
        <fullName evidence="1">Uncharacterized protein</fullName>
    </submittedName>
</protein>
<dbReference type="EnsemblMetazoa" id="XM_016805108.2">
    <property type="protein sequence ID" value="XP_016660597.1"/>
    <property type="gene ID" value="LOC107883966"/>
</dbReference>
<sequence length="774" mass="88614">MDNKHISNTTEQNVVSHATIDYDYSEKVFETIMTKFKAENDSHFHDESSDSEDTSIVYPSSSPLTALPIILYENNSSNDNTTKSNGNKNIVRASPLKLKRTLKINPYFRKREKSSRKSCIKNVSSDKHISDSAGLSDSIILSDSESLSDSIILSDSGSLSDSEITVRNTNNLLDSEMFSDTDTEEIFPACEIKETDFLIIGPDDDLSLDSNCEFKKKPDREIEKSCKFVSDSEKSLEGKIILNSENILNSVKDSNFEMVSDAETKSDTNEQSYINTSVTKEEFNYNKLSTFKIVSNVQNTLDHEILLDGDKVLEIASWSEKRMINYKIISDDEIKPSGYKGLTCIIISDNDDEFRNKEFSTYKINVKKGSNSDVILDGEKVKIVSKTENREVKYEIEPFDNKKSNKCIIIFDDENEFINKNLSTFKIVSNVKKESDYEMLDGDKVYEIDIESQNEKIKYIILSKDEIESSANLRSSIMLSNNKNKFNNKKSTFKIVVKNFQKTLNPFLSQSENEEKQYFKKVSDIKIILNDSLGLKTLDDNNTINNDSQLQIKHSLNSFPCLELTVNQNGDAKQKEYFKEFYNIIRDYIANTQNQYLKQLYNQIGNDEDMLLYLMETFRMFYNGELVVSETADEFSKEYLKDQKTALFNCFGDPKHNINASKPFIHPSSHLHRYSKRLCSNVEPLKIKEITDTKSTSTRSNTIASPKNNVASNKCVKSKFNNIRTSKLLPLCNTVKPKINRFLSDDNLKLAHLSVTKTYNFQLPIAIKRKTQQK</sequence>
<dbReference type="OrthoDB" id="10387241at2759"/>
<evidence type="ECO:0000313" key="1">
    <source>
        <dbReference type="EnsemblMetazoa" id="XP_016660597.1"/>
    </source>
</evidence>
<dbReference type="RefSeq" id="XP_016660597.1">
    <property type="nucleotide sequence ID" value="XM_016805108.2"/>
</dbReference>
<organism evidence="1 2">
    <name type="scientific">Acyrthosiphon pisum</name>
    <name type="common">Pea aphid</name>
    <dbReference type="NCBI Taxonomy" id="7029"/>
    <lineage>
        <taxon>Eukaryota</taxon>
        <taxon>Metazoa</taxon>
        <taxon>Ecdysozoa</taxon>
        <taxon>Arthropoda</taxon>
        <taxon>Hexapoda</taxon>
        <taxon>Insecta</taxon>
        <taxon>Pterygota</taxon>
        <taxon>Neoptera</taxon>
        <taxon>Paraneoptera</taxon>
        <taxon>Hemiptera</taxon>
        <taxon>Sternorrhyncha</taxon>
        <taxon>Aphidomorpha</taxon>
        <taxon>Aphidoidea</taxon>
        <taxon>Aphididae</taxon>
        <taxon>Macrosiphini</taxon>
        <taxon>Acyrthosiphon</taxon>
    </lineage>
</organism>
<dbReference type="Proteomes" id="UP000007819">
    <property type="component" value="Chromosome A2"/>
</dbReference>
<dbReference type="GeneID" id="107883966"/>
<proteinExistence type="predicted"/>
<evidence type="ECO:0000313" key="2">
    <source>
        <dbReference type="Proteomes" id="UP000007819"/>
    </source>
</evidence>
<name>A0A8R2H666_ACYPI</name>
<reference evidence="1" key="2">
    <citation type="submission" date="2022-06" db="UniProtKB">
        <authorList>
            <consortium name="EnsemblMetazoa"/>
        </authorList>
    </citation>
    <scope>IDENTIFICATION</scope>
</reference>